<sequence>ISVLDSGDDVLSEPQIGALDQVPDQNLAVGQVHVVWVDVDQERRVGVMQELEQGADHVADGDGGDLGSWEEQDHLLVEPLEGVGAVGRHGEFLIFY</sequence>
<reference evidence="2" key="1">
    <citation type="submission" date="2016-06" db="EMBL/GenBank/DDBJ databases">
        <title>Parallel loss of symbiosis genes in relatives of nitrogen-fixing non-legume Parasponia.</title>
        <authorList>
            <person name="Van Velzen R."/>
            <person name="Holmer R."/>
            <person name="Bu F."/>
            <person name="Rutten L."/>
            <person name="Van Zeijl A."/>
            <person name="Liu W."/>
            <person name="Santuari L."/>
            <person name="Cao Q."/>
            <person name="Sharma T."/>
            <person name="Shen D."/>
            <person name="Roswanjaya Y."/>
            <person name="Wardhani T."/>
            <person name="Kalhor M.S."/>
            <person name="Jansen J."/>
            <person name="Van den Hoogen J."/>
            <person name="Gungor B."/>
            <person name="Hartog M."/>
            <person name="Hontelez J."/>
            <person name="Verver J."/>
            <person name="Yang W.-C."/>
            <person name="Schijlen E."/>
            <person name="Repin R."/>
            <person name="Schilthuizen M."/>
            <person name="Schranz E."/>
            <person name="Heidstra R."/>
            <person name="Miyata K."/>
            <person name="Fedorova E."/>
            <person name="Kohlen W."/>
            <person name="Bisseling T."/>
            <person name="Smit S."/>
            <person name="Geurts R."/>
        </authorList>
    </citation>
    <scope>NUCLEOTIDE SEQUENCE [LARGE SCALE GENOMIC DNA]</scope>
    <source>
        <strain evidence="2">cv. RG33-2</strain>
    </source>
</reference>
<dbReference type="Proteomes" id="UP000237000">
    <property type="component" value="Unassembled WGS sequence"/>
</dbReference>
<dbReference type="EMBL" id="JXTC01000066">
    <property type="protein sequence ID" value="PON92375.1"/>
    <property type="molecule type" value="Genomic_DNA"/>
</dbReference>
<dbReference type="AlphaFoldDB" id="A0A2P5F3J5"/>
<evidence type="ECO:0000313" key="1">
    <source>
        <dbReference type="EMBL" id="PON92375.1"/>
    </source>
</evidence>
<dbReference type="InParanoid" id="A0A2P5F3J5"/>
<organism evidence="1 2">
    <name type="scientific">Trema orientale</name>
    <name type="common">Charcoal tree</name>
    <name type="synonym">Celtis orientalis</name>
    <dbReference type="NCBI Taxonomy" id="63057"/>
    <lineage>
        <taxon>Eukaryota</taxon>
        <taxon>Viridiplantae</taxon>
        <taxon>Streptophyta</taxon>
        <taxon>Embryophyta</taxon>
        <taxon>Tracheophyta</taxon>
        <taxon>Spermatophyta</taxon>
        <taxon>Magnoliopsida</taxon>
        <taxon>eudicotyledons</taxon>
        <taxon>Gunneridae</taxon>
        <taxon>Pentapetalae</taxon>
        <taxon>rosids</taxon>
        <taxon>fabids</taxon>
        <taxon>Rosales</taxon>
        <taxon>Cannabaceae</taxon>
        <taxon>Trema</taxon>
    </lineage>
</organism>
<accession>A0A2P5F3J5</accession>
<proteinExistence type="predicted"/>
<name>A0A2P5F3J5_TREOI</name>
<comment type="caution">
    <text evidence="1">The sequence shown here is derived from an EMBL/GenBank/DDBJ whole genome shotgun (WGS) entry which is preliminary data.</text>
</comment>
<gene>
    <name evidence="1" type="ORF">TorRG33x02_118800</name>
</gene>
<feature type="non-terminal residue" evidence="1">
    <location>
        <position position="1"/>
    </location>
</feature>
<keyword evidence="2" id="KW-1185">Reference proteome</keyword>
<protein>
    <submittedName>
        <fullName evidence="1">Uncharacterized protein</fullName>
    </submittedName>
</protein>
<evidence type="ECO:0000313" key="2">
    <source>
        <dbReference type="Proteomes" id="UP000237000"/>
    </source>
</evidence>